<accession>A0A6A5ZNK3</accession>
<dbReference type="EMBL" id="ML977312">
    <property type="protein sequence ID" value="KAF2121260.1"/>
    <property type="molecule type" value="Genomic_DNA"/>
</dbReference>
<keyword evidence="2" id="KW-1185">Reference proteome</keyword>
<sequence length="598" mass="66111">MVKLAKRYLKVDEEKELKIIEVGRCYRPLATPNHPIITKVDWNALAIDGAKAPDMQVQSPQAQLEKPDSRPLTVGGLFLNTAHFSDGVTLSLGSGRISLDWGLGKIELSNGPEANEEAHEHRYEVRYATARDRLAIGVMRPKKKNILGHALRASSIMLMAVVEQDAAGLSEVCGRVDDEVYKLANGFGFSPNKELCNGLQEILSDEASGIGAWLVEQLLPSPTIDINTLQMPIQGDKVRTEGFTVFWLYFMGYYYEVFLRLVDTSGLQLSIVDGSWGFRSIQLLIDMRHRISSIARAKSGVPRQTLIEMLCALLCSKRLSIENLGSGRDCIGYLGKRTLLCNSILKQCSSPEEIEGFVLLDIDVGVLPSDSRGLIRSGVGHLPEPFDTVERRASRVIESGPPEDCTRHVEADWDVNPEAALLCIRYKGRRLLSLNVSDADIMFCASYMKPVEAPHMVKELEGVPEAIHVGIDELLAGAIPKPLSHPIFVQAHRAPCLGYAFAAVYRNWPKRIASNCLSSAWEGALQLPKLVEGANNATVHPVIVARPNDERKIAYNLVHDDDDVESLRPFASLLKSAIGGDKVKEIEDALRSSVRRYR</sequence>
<evidence type="ECO:0000313" key="2">
    <source>
        <dbReference type="Proteomes" id="UP000799770"/>
    </source>
</evidence>
<proteinExistence type="predicted"/>
<reference evidence="1" key="1">
    <citation type="journal article" date="2020" name="Stud. Mycol.">
        <title>101 Dothideomycetes genomes: a test case for predicting lifestyles and emergence of pathogens.</title>
        <authorList>
            <person name="Haridas S."/>
            <person name="Albert R."/>
            <person name="Binder M."/>
            <person name="Bloem J."/>
            <person name="Labutti K."/>
            <person name="Salamov A."/>
            <person name="Andreopoulos B."/>
            <person name="Baker S."/>
            <person name="Barry K."/>
            <person name="Bills G."/>
            <person name="Bluhm B."/>
            <person name="Cannon C."/>
            <person name="Castanera R."/>
            <person name="Culley D."/>
            <person name="Daum C."/>
            <person name="Ezra D."/>
            <person name="Gonzalez J."/>
            <person name="Henrissat B."/>
            <person name="Kuo A."/>
            <person name="Liang C."/>
            <person name="Lipzen A."/>
            <person name="Lutzoni F."/>
            <person name="Magnuson J."/>
            <person name="Mondo S."/>
            <person name="Nolan M."/>
            <person name="Ohm R."/>
            <person name="Pangilinan J."/>
            <person name="Park H.-J."/>
            <person name="Ramirez L."/>
            <person name="Alfaro M."/>
            <person name="Sun H."/>
            <person name="Tritt A."/>
            <person name="Yoshinaga Y."/>
            <person name="Zwiers L.-H."/>
            <person name="Turgeon B."/>
            <person name="Goodwin S."/>
            <person name="Spatafora J."/>
            <person name="Crous P."/>
            <person name="Grigoriev I."/>
        </authorList>
    </citation>
    <scope>NUCLEOTIDE SEQUENCE</scope>
    <source>
        <strain evidence="1">CBS 627.86</strain>
    </source>
</reference>
<dbReference type="Proteomes" id="UP000799770">
    <property type="component" value="Unassembled WGS sequence"/>
</dbReference>
<organism evidence="1 2">
    <name type="scientific">Lophiotrema nucula</name>
    <dbReference type="NCBI Taxonomy" id="690887"/>
    <lineage>
        <taxon>Eukaryota</taxon>
        <taxon>Fungi</taxon>
        <taxon>Dikarya</taxon>
        <taxon>Ascomycota</taxon>
        <taxon>Pezizomycotina</taxon>
        <taxon>Dothideomycetes</taxon>
        <taxon>Pleosporomycetidae</taxon>
        <taxon>Pleosporales</taxon>
        <taxon>Lophiotremataceae</taxon>
        <taxon>Lophiotrema</taxon>
    </lineage>
</organism>
<name>A0A6A5ZNK3_9PLEO</name>
<dbReference type="AlphaFoldDB" id="A0A6A5ZNK3"/>
<protein>
    <submittedName>
        <fullName evidence="1">Uncharacterized protein</fullName>
    </submittedName>
</protein>
<gene>
    <name evidence="1" type="ORF">BDV96DRAFT_667880</name>
</gene>
<evidence type="ECO:0000313" key="1">
    <source>
        <dbReference type="EMBL" id="KAF2121260.1"/>
    </source>
</evidence>
<dbReference type="OrthoDB" id="5232280at2759"/>